<keyword evidence="3" id="KW-1185">Reference proteome</keyword>
<dbReference type="InterPro" id="IPR002805">
    <property type="entry name" value="Nict_dMeBzImd_PRibTrfase_arc"/>
</dbReference>
<name>A0A484IJP0_9ARCH</name>
<dbReference type="Gene3D" id="3.40.50.10210">
    <property type="match status" value="1"/>
</dbReference>
<dbReference type="PANTHER" id="PTHR38811:SF1">
    <property type="entry name" value="UPF0284 PROTEIN SLL1500"/>
    <property type="match status" value="1"/>
</dbReference>
<dbReference type="RefSeq" id="WP_134485124.1">
    <property type="nucleotide sequence ID" value="NZ_LR216287.1"/>
</dbReference>
<dbReference type="OrthoDB" id="9136at2157"/>
<comment type="similarity">
    <text evidence="1">Belongs to the UPF0284 family.</text>
</comment>
<dbReference type="KEGG" id="nfn:NFRAN_2776"/>
<dbReference type="Proteomes" id="UP000294299">
    <property type="component" value="Chromosome NFRAN"/>
</dbReference>
<dbReference type="CDD" id="cd02439">
    <property type="entry name" value="DMB-PRT_CobT"/>
    <property type="match status" value="1"/>
</dbReference>
<dbReference type="SUPFAM" id="SSF52733">
    <property type="entry name" value="Nicotinate mononucleotide:5,6-dimethylbenzimidazole phosphoribosyltransferase (CobT)"/>
    <property type="match status" value="1"/>
</dbReference>
<proteinExistence type="inferred from homology"/>
<dbReference type="InterPro" id="IPR036087">
    <property type="entry name" value="Nict_dMeBzImd_PRibTrfase_sf"/>
</dbReference>
<dbReference type="InterPro" id="IPR003200">
    <property type="entry name" value="Nict_dMeBzImd_PRibTrfase"/>
</dbReference>
<accession>A0A484IJP0</accession>
<dbReference type="NCBIfam" id="NF003372">
    <property type="entry name" value="PRK04447.1-5"/>
    <property type="match status" value="1"/>
</dbReference>
<dbReference type="PANTHER" id="PTHR38811">
    <property type="match status" value="1"/>
</dbReference>
<dbReference type="GeneID" id="39421921"/>
<protein>
    <recommendedName>
        <fullName evidence="1">UPF0284 protein NFRAN_2776</fullName>
    </recommendedName>
</protein>
<sequence length="372" mass="40312">MTLNFIKSTNSKGDISNLEEFKSDKSVFVFIISHTATSTIPGITVAGANPELIKFTPPADAEYIHYGKCKSINTIPATPDGKPTPAIITKTALDISNIPIYVVDSGSEIKPILPYFNIQSPVGRNILHEPGIEIQKAVENYEMGKILGYQLAKINDTIILGESIPGGTTTALGVMQAMGFNAYNKVSSSMPDNPNDLKNKVIEMALARAGLDHGDCKNDVFKAISNLGDPMMPTTVGIAEASISSGKRIILAGGTQMCCILAILKSLNIKIKDKVCIGTTSYLYDDEKSDICDLINQIDEEVPIYYVDLGLNKSTKKGLRAYSEGFVKEGAGAGGNTIAAFLNNEFLTQEDFLKRLEDNYTRTIERPNVIDI</sequence>
<organism evidence="2 3">
    <name type="scientific">Candidatus Nitrosocosmicus franklandianus</name>
    <dbReference type="NCBI Taxonomy" id="1798806"/>
    <lineage>
        <taxon>Archaea</taxon>
        <taxon>Nitrososphaerota</taxon>
        <taxon>Nitrososphaeria</taxon>
        <taxon>Nitrososphaerales</taxon>
        <taxon>Nitrososphaeraceae</taxon>
        <taxon>Candidatus Nitrosocosmicus</taxon>
    </lineage>
</organism>
<dbReference type="HAMAP" id="MF_01086">
    <property type="entry name" value="UPF0284"/>
    <property type="match status" value="1"/>
</dbReference>
<evidence type="ECO:0000256" key="1">
    <source>
        <dbReference type="HAMAP-Rule" id="MF_01086"/>
    </source>
</evidence>
<dbReference type="GO" id="GO:0008939">
    <property type="term" value="F:nicotinate-nucleotide-dimethylbenzimidazole phosphoribosyltransferase activity"/>
    <property type="evidence" value="ECO:0007669"/>
    <property type="project" value="InterPro"/>
</dbReference>
<evidence type="ECO:0000313" key="3">
    <source>
        <dbReference type="Proteomes" id="UP000294299"/>
    </source>
</evidence>
<dbReference type="EMBL" id="LR216287">
    <property type="protein sequence ID" value="VFJ15099.1"/>
    <property type="molecule type" value="Genomic_DNA"/>
</dbReference>
<gene>
    <name evidence="2" type="ORF">NFRAN_2776</name>
</gene>
<evidence type="ECO:0000313" key="2">
    <source>
        <dbReference type="EMBL" id="VFJ15099.1"/>
    </source>
</evidence>
<dbReference type="NCBIfam" id="TIGR00303">
    <property type="entry name" value="nicotinate mononucleotide-dependent phosphoribosyltransferase CobT"/>
    <property type="match status" value="1"/>
</dbReference>
<dbReference type="AlphaFoldDB" id="A0A484IJP0"/>
<reference evidence="2 3" key="1">
    <citation type="submission" date="2019-02" db="EMBL/GenBank/DDBJ databases">
        <authorList>
            <person name="Lehtovirta-Morley E L."/>
        </authorList>
    </citation>
    <scope>NUCLEOTIDE SEQUENCE [LARGE SCALE GENOMIC DNA]</scope>
    <source>
        <strain evidence="2">NFRAN1</strain>
    </source>
</reference>